<comment type="cofactor">
    <cofactor evidence="1">
        <name>FAD</name>
        <dbReference type="ChEBI" id="CHEBI:57692"/>
    </cofactor>
</comment>
<dbReference type="InterPro" id="IPR051169">
    <property type="entry name" value="NADH-Q_oxidoreductase"/>
</dbReference>
<sequence length="512" mass="54390">MFGTFQNRTLGIVGALRYPYRQGGFIPTTSISLGDRSMITSASPENATAESRTLPNKIVIVGGGFGGLYAAIRLTSLFWPKGKLPQITLIDKSDRFTFKPLLYELLNNTATEEEVAPPFSQLLAPYPVRFIQAQVSGVEEMSSGGPEGNGKVQLSDGGCVEYDWLVMAMGSQADSRGIPGVKELAVPFNVYEDAVKARTALQRIEAAGNPSSQIMIVGAGYAGVELATVVSERMKGKARVQLVTSDSDILDGCPEGQRIAASRSLAALGVEIITGCKVQRLESSTADPSSLPTSCSAQLQTADGSTISYNVDLLLWTAGSSPATREGRKGLPFPVSSRGQIEIEPTLRIRGNQRAFALGDVSRSDTDAHDDQSSPSVLPATAQVAFQQADYVAWNLWASINGRALLPFRYQHLGSMMSLGSINAAVALPVPLPLPLKTSLLNSPLGPLLEASGIKLGGNDPENGVTLEGPLAAVIRRAAYLYRQPTNEQRLNVATSWIQQALIAVGTAPASK</sequence>
<evidence type="ECO:0000313" key="7">
    <source>
        <dbReference type="Proteomes" id="UP000232323"/>
    </source>
</evidence>
<evidence type="ECO:0000256" key="3">
    <source>
        <dbReference type="ARBA" id="ARBA00022827"/>
    </source>
</evidence>
<keyword evidence="4" id="KW-0560">Oxidoreductase</keyword>
<evidence type="ECO:0000256" key="2">
    <source>
        <dbReference type="ARBA" id="ARBA00022630"/>
    </source>
</evidence>
<comment type="caution">
    <text evidence="6">The sequence shown here is derived from an EMBL/GenBank/DDBJ whole genome shotgun (WGS) entry which is preliminary data.</text>
</comment>
<proteinExistence type="predicted"/>
<dbReference type="AlphaFoldDB" id="A0A250WU96"/>
<dbReference type="PRINTS" id="PR00368">
    <property type="entry name" value="FADPNR"/>
</dbReference>
<keyword evidence="2" id="KW-0285">Flavoprotein</keyword>
<dbReference type="PANTHER" id="PTHR42913:SF4">
    <property type="entry name" value="ALTERNATIVE NAD(P)H-UBIQUINONE OXIDOREDUCTASE C1, CHLOROPLASTIC_MITOCHONDRIAL"/>
    <property type="match status" value="1"/>
</dbReference>
<reference evidence="6 7" key="1">
    <citation type="submission" date="2017-08" db="EMBL/GenBank/DDBJ databases">
        <title>Acidophilic green algal genome provides insights into adaptation to an acidic environment.</title>
        <authorList>
            <person name="Hirooka S."/>
            <person name="Hirose Y."/>
            <person name="Kanesaki Y."/>
            <person name="Higuchi S."/>
            <person name="Fujiwara T."/>
            <person name="Onuma R."/>
            <person name="Era A."/>
            <person name="Ohbayashi R."/>
            <person name="Uzuka A."/>
            <person name="Nozaki H."/>
            <person name="Yoshikawa H."/>
            <person name="Miyagishima S.Y."/>
        </authorList>
    </citation>
    <scope>NUCLEOTIDE SEQUENCE [LARGE SCALE GENOMIC DNA]</scope>
    <source>
        <strain evidence="6 7">NIES-2499</strain>
    </source>
</reference>
<name>A0A250WU96_9CHLO</name>
<dbReference type="GO" id="GO:0042372">
    <property type="term" value="P:phylloquinone biosynthetic process"/>
    <property type="evidence" value="ECO:0007669"/>
    <property type="project" value="TreeGrafter"/>
</dbReference>
<dbReference type="GO" id="GO:0019646">
    <property type="term" value="P:aerobic electron transport chain"/>
    <property type="evidence" value="ECO:0007669"/>
    <property type="project" value="TreeGrafter"/>
</dbReference>
<evidence type="ECO:0000313" key="6">
    <source>
        <dbReference type="EMBL" id="GAX74202.1"/>
    </source>
</evidence>
<dbReference type="Pfam" id="PF07992">
    <property type="entry name" value="Pyr_redox_2"/>
    <property type="match status" value="1"/>
</dbReference>
<dbReference type="GO" id="GO:0009507">
    <property type="term" value="C:chloroplast"/>
    <property type="evidence" value="ECO:0007669"/>
    <property type="project" value="TreeGrafter"/>
</dbReference>
<dbReference type="GO" id="GO:0003955">
    <property type="term" value="F:NAD(P)H dehydrogenase (quinone) activity"/>
    <property type="evidence" value="ECO:0007669"/>
    <property type="project" value="TreeGrafter"/>
</dbReference>
<dbReference type="STRING" id="1157962.A0A250WU96"/>
<dbReference type="InterPro" id="IPR023753">
    <property type="entry name" value="FAD/NAD-binding_dom"/>
</dbReference>
<evidence type="ECO:0000256" key="1">
    <source>
        <dbReference type="ARBA" id="ARBA00001974"/>
    </source>
</evidence>
<dbReference type="PANTHER" id="PTHR42913">
    <property type="entry name" value="APOPTOSIS-INDUCING FACTOR 1"/>
    <property type="match status" value="1"/>
</dbReference>
<accession>A0A250WU96</accession>
<keyword evidence="3" id="KW-0274">FAD</keyword>
<dbReference type="EMBL" id="BEGY01000006">
    <property type="protein sequence ID" value="GAX74202.1"/>
    <property type="molecule type" value="Genomic_DNA"/>
</dbReference>
<dbReference type="PRINTS" id="PR00411">
    <property type="entry name" value="PNDRDTASEI"/>
</dbReference>
<dbReference type="InterPro" id="IPR036188">
    <property type="entry name" value="FAD/NAD-bd_sf"/>
</dbReference>
<gene>
    <name evidence="6" type="ORF">CEUSTIGMA_g1651.t1</name>
</gene>
<dbReference type="OrthoDB" id="5376590at2759"/>
<evidence type="ECO:0000259" key="5">
    <source>
        <dbReference type="Pfam" id="PF07992"/>
    </source>
</evidence>
<feature type="domain" description="FAD/NAD(P)-binding" evidence="5">
    <location>
        <begin position="57"/>
        <end position="389"/>
    </location>
</feature>
<dbReference type="SUPFAM" id="SSF51905">
    <property type="entry name" value="FAD/NAD(P)-binding domain"/>
    <property type="match status" value="1"/>
</dbReference>
<organism evidence="6 7">
    <name type="scientific">Chlamydomonas eustigma</name>
    <dbReference type="NCBI Taxonomy" id="1157962"/>
    <lineage>
        <taxon>Eukaryota</taxon>
        <taxon>Viridiplantae</taxon>
        <taxon>Chlorophyta</taxon>
        <taxon>core chlorophytes</taxon>
        <taxon>Chlorophyceae</taxon>
        <taxon>CS clade</taxon>
        <taxon>Chlamydomonadales</taxon>
        <taxon>Chlamydomonadaceae</taxon>
        <taxon>Chlamydomonas</taxon>
    </lineage>
</organism>
<dbReference type="Proteomes" id="UP000232323">
    <property type="component" value="Unassembled WGS sequence"/>
</dbReference>
<evidence type="ECO:0000256" key="4">
    <source>
        <dbReference type="ARBA" id="ARBA00023002"/>
    </source>
</evidence>
<dbReference type="Gene3D" id="3.50.50.100">
    <property type="match status" value="1"/>
</dbReference>
<keyword evidence="7" id="KW-1185">Reference proteome</keyword>
<protein>
    <recommendedName>
        <fullName evidence="5">FAD/NAD(P)-binding domain-containing protein</fullName>
    </recommendedName>
</protein>